<dbReference type="InterPro" id="IPR001611">
    <property type="entry name" value="Leu-rich_rpt"/>
</dbReference>
<dbReference type="InterPro" id="IPR011010">
    <property type="entry name" value="DNA_brk_join_enz"/>
</dbReference>
<dbReference type="InterPro" id="IPR000477">
    <property type="entry name" value="RT_dom"/>
</dbReference>
<evidence type="ECO:0000313" key="3">
    <source>
        <dbReference type="EMBL" id="CAI3993592.1"/>
    </source>
</evidence>
<dbReference type="OrthoDB" id="6019648at2759"/>
<keyword evidence="5" id="KW-0808">Transferase</keyword>
<sequence>MPKVRNPAWQVRELLYKAQSLWPELTQAADAILSGDVPQEPSPEMVAAVRKTLIQMLGGSIEQRTRTARATTPIQASVIEAWGQAVGDPDSGTLARWLDHGAPLGFSQRIETTGIFPIIEDTSGGTEEIHSIVRPLTNWENYKSAVEEREDLNQLIEDYTARGFCHKVKTMEEAKAELGREPILNRLGVVVKFSASGKKKSRIIWDLRESKANSFCHPAERVLLPKLLDVAESALRSHRKGAQVWLAAVDIRDAFMNVPAGDDKYMTVASKEDGKGNQELIIFDVLVFGSGSSPTIWGRYAAWLGRSSAAISPSSGIQIYVDDPSVVMEGPKSEAIRELTNILLWFNIAGFPVKLEKAEGGKKISWVGATIEVSDQQREVTITIPKDKVEKLQATTQEFLRRPVAGHKQIRSYAGSLSFIAGLIPHLRPFLASLWAVLSVGKSMNDGAGTRRSGKLIHTRRIRPALRWMEALLRGSPAPLARTLSAFYSDIKATITTDASPWGIGGVLKINDKAVECFSSPIPQGVLEKFKAQIGNSKFNTLWEGLALLVAFRLWLQKLEYGAQVRARSDNMGVLYTIVGGRAKSADLNVLAREFSLDQALRLYRISWLSHIPGVTNLEADALSRRFAPVPAEWPESLVGVPLVPVRINEDFWRIQEHNLLKRNLGDRPWERPQQPVAKPRPSPVLHEGFALRIPPRSVGNDVLVANPHHEVSRLEPPLVSKGGDPRPYTRGSASLAMSAISDIRRCQAHLREGMTAATTKGPTESRRALWESLAAKAGFRDPFALEPDMIFTIMGALDLAGYRSSELYLDAAKSIHIASGLPWTQQLQQAARAAIRSCKRSWGAPKQAAGLPLDQIDQILEHQPLCQGGPQHPGRSTLLASWWLLREIEASRARRSHVSFNHEMRKVTWRLPSSKTDQAALGAERSHTCSCEFSKKTICPYHIMIEHLRDINNPEDYVFQDSQGAKTSKTGWADTFQEIAKKLNLNTTHQNGARAYTGHSARVTGARHLAMSNVELWRIQLFGRWGSDVFLHYVQDTPLAQLQNLAQESSAQLSIQVAKQELSALILQAQSAKQTLAIPDQDMLQDCEAAADLLPIPVSASEFIQNTNGGGKLHRILDKDVNQHPRSWRTRCGWRFGRETTEHKYFSAEEGELALVGMSKGTNSAGTDFLFRPVPPYIRAQTLQALAEALKTNSSVRDMNLECNKIGPEGAQSLYSFYLLQLLTRIFDVLCFFQALAEALKTNSSVRDMNLECNKIGPEGAQARPVSDVWGSLAST</sequence>
<dbReference type="Gene3D" id="3.10.10.10">
    <property type="entry name" value="HIV Type 1 Reverse Transcriptase, subunit A, domain 1"/>
    <property type="match status" value="1"/>
</dbReference>
<dbReference type="PANTHER" id="PTHR33050:SF7">
    <property type="entry name" value="RIBONUCLEASE H"/>
    <property type="match status" value="1"/>
</dbReference>
<dbReference type="SUPFAM" id="SSF52047">
    <property type="entry name" value="RNI-like"/>
    <property type="match status" value="1"/>
</dbReference>
<accession>A0A9P1G126</accession>
<dbReference type="Proteomes" id="UP001152797">
    <property type="component" value="Unassembled WGS sequence"/>
</dbReference>
<dbReference type="GO" id="GO:0003677">
    <property type="term" value="F:DNA binding"/>
    <property type="evidence" value="ECO:0007669"/>
    <property type="project" value="InterPro"/>
</dbReference>
<keyword evidence="6" id="KW-1185">Reference proteome</keyword>
<dbReference type="Pfam" id="PF00078">
    <property type="entry name" value="RVT_1"/>
    <property type="match status" value="1"/>
</dbReference>
<comment type="caution">
    <text evidence="3">The sequence shown here is derived from an EMBL/GenBank/DDBJ whole genome shotgun (WGS) entry which is preliminary data.</text>
</comment>
<evidence type="ECO:0000259" key="2">
    <source>
        <dbReference type="Pfam" id="PF00078"/>
    </source>
</evidence>
<dbReference type="InterPro" id="IPR043502">
    <property type="entry name" value="DNA/RNA_pol_sf"/>
</dbReference>
<name>A0A9P1G126_9DINO</name>
<evidence type="ECO:0000313" key="4">
    <source>
        <dbReference type="EMBL" id="CAL1146967.1"/>
    </source>
</evidence>
<dbReference type="SUPFAM" id="SSF56672">
    <property type="entry name" value="DNA/RNA polymerases"/>
    <property type="match status" value="1"/>
</dbReference>
<dbReference type="InterPro" id="IPR052055">
    <property type="entry name" value="Hepadnavirus_pol/RT"/>
</dbReference>
<evidence type="ECO:0000313" key="6">
    <source>
        <dbReference type="Proteomes" id="UP001152797"/>
    </source>
</evidence>
<dbReference type="InterPro" id="IPR032675">
    <property type="entry name" value="LRR_dom_sf"/>
</dbReference>
<reference evidence="3" key="1">
    <citation type="submission" date="2022-10" db="EMBL/GenBank/DDBJ databases">
        <authorList>
            <person name="Chen Y."/>
            <person name="Dougan E. K."/>
            <person name="Chan C."/>
            <person name="Rhodes N."/>
            <person name="Thang M."/>
        </authorList>
    </citation>
    <scope>NUCLEOTIDE SEQUENCE</scope>
</reference>
<protein>
    <submittedName>
        <fullName evidence="5">Reverse transcriptase domain-containing protein</fullName>
    </submittedName>
</protein>
<dbReference type="Gene3D" id="1.10.443.10">
    <property type="entry name" value="Intergrase catalytic core"/>
    <property type="match status" value="1"/>
</dbReference>
<organism evidence="3">
    <name type="scientific">Cladocopium goreaui</name>
    <dbReference type="NCBI Taxonomy" id="2562237"/>
    <lineage>
        <taxon>Eukaryota</taxon>
        <taxon>Sar</taxon>
        <taxon>Alveolata</taxon>
        <taxon>Dinophyceae</taxon>
        <taxon>Suessiales</taxon>
        <taxon>Symbiodiniaceae</taxon>
        <taxon>Cladocopium</taxon>
    </lineage>
</organism>
<dbReference type="SUPFAM" id="SSF56349">
    <property type="entry name" value="DNA breaking-rejoining enzymes"/>
    <property type="match status" value="1"/>
</dbReference>
<dbReference type="InterPro" id="IPR043128">
    <property type="entry name" value="Rev_trsase/Diguanyl_cyclase"/>
</dbReference>
<keyword evidence="5" id="KW-0548">Nucleotidyltransferase</keyword>
<keyword evidence="5" id="KW-0695">RNA-directed DNA polymerase</keyword>
<dbReference type="AlphaFoldDB" id="A0A9P1G126"/>
<feature type="domain" description="Reverse transcriptase" evidence="2">
    <location>
        <begin position="229"/>
        <end position="371"/>
    </location>
</feature>
<dbReference type="GO" id="GO:0003964">
    <property type="term" value="F:RNA-directed DNA polymerase activity"/>
    <property type="evidence" value="ECO:0007669"/>
    <property type="project" value="UniProtKB-KW"/>
</dbReference>
<dbReference type="Gene3D" id="3.30.70.270">
    <property type="match status" value="1"/>
</dbReference>
<dbReference type="GO" id="GO:0015074">
    <property type="term" value="P:DNA integration"/>
    <property type="evidence" value="ECO:0007669"/>
    <property type="project" value="InterPro"/>
</dbReference>
<dbReference type="Pfam" id="PF13516">
    <property type="entry name" value="LRR_6"/>
    <property type="match status" value="2"/>
</dbReference>
<evidence type="ECO:0000256" key="1">
    <source>
        <dbReference type="ARBA" id="ARBA00023172"/>
    </source>
</evidence>
<dbReference type="Gene3D" id="3.80.10.10">
    <property type="entry name" value="Ribonuclease Inhibitor"/>
    <property type="match status" value="1"/>
</dbReference>
<keyword evidence="1" id="KW-0233">DNA recombination</keyword>
<dbReference type="PANTHER" id="PTHR33050">
    <property type="entry name" value="REVERSE TRANSCRIPTASE DOMAIN-CONTAINING PROTEIN"/>
    <property type="match status" value="1"/>
</dbReference>
<proteinExistence type="predicted"/>
<dbReference type="GO" id="GO:0006310">
    <property type="term" value="P:DNA recombination"/>
    <property type="evidence" value="ECO:0007669"/>
    <property type="project" value="UniProtKB-KW"/>
</dbReference>
<evidence type="ECO:0000313" key="5">
    <source>
        <dbReference type="EMBL" id="CAL4780904.1"/>
    </source>
</evidence>
<dbReference type="InterPro" id="IPR013762">
    <property type="entry name" value="Integrase-like_cat_sf"/>
</dbReference>
<dbReference type="EMBL" id="CAMXCT030001850">
    <property type="protein sequence ID" value="CAL4780904.1"/>
    <property type="molecule type" value="Genomic_DNA"/>
</dbReference>
<reference evidence="4" key="2">
    <citation type="submission" date="2024-04" db="EMBL/GenBank/DDBJ databases">
        <authorList>
            <person name="Chen Y."/>
            <person name="Shah S."/>
            <person name="Dougan E. K."/>
            <person name="Thang M."/>
            <person name="Chan C."/>
        </authorList>
    </citation>
    <scope>NUCLEOTIDE SEQUENCE [LARGE SCALE GENOMIC DNA]</scope>
</reference>
<gene>
    <name evidence="3" type="ORF">C1SCF055_LOCUS20325</name>
</gene>
<dbReference type="EMBL" id="CAMXCT010001850">
    <property type="protein sequence ID" value="CAI3993592.1"/>
    <property type="molecule type" value="Genomic_DNA"/>
</dbReference>
<dbReference type="EMBL" id="CAMXCT020001850">
    <property type="protein sequence ID" value="CAL1146967.1"/>
    <property type="molecule type" value="Genomic_DNA"/>
</dbReference>